<dbReference type="PANTHER" id="PTHR10900:SF77">
    <property type="entry name" value="FI19380P1"/>
    <property type="match status" value="1"/>
</dbReference>
<dbReference type="GO" id="GO:0030198">
    <property type="term" value="P:extracellular matrix organization"/>
    <property type="evidence" value="ECO:0007669"/>
    <property type="project" value="TreeGrafter"/>
</dbReference>
<keyword evidence="4" id="KW-1185">Reference proteome</keyword>
<feature type="compositionally biased region" description="Low complexity" evidence="1">
    <location>
        <begin position="29"/>
        <end position="41"/>
    </location>
</feature>
<dbReference type="InterPro" id="IPR000782">
    <property type="entry name" value="FAS1_domain"/>
</dbReference>
<dbReference type="GO" id="GO:0050839">
    <property type="term" value="F:cell adhesion molecule binding"/>
    <property type="evidence" value="ECO:0007669"/>
    <property type="project" value="TreeGrafter"/>
</dbReference>
<protein>
    <submittedName>
        <fullName evidence="3">Transforming growth factor-beta-induced protein ig-h3-like protein</fullName>
    </submittedName>
</protein>
<dbReference type="GO" id="GO:0005615">
    <property type="term" value="C:extracellular space"/>
    <property type="evidence" value="ECO:0007669"/>
    <property type="project" value="TreeGrafter"/>
</dbReference>
<sequence length="409" mass="46945">QPKQKSDDDDEDSSDRQAPVPPAKKKNGNGKPKGNGRPKSPAAAGRKPQQQQQPQDEQQQEQDYPLEQQRDSEDPFEQRPEDYPSFEPQQRIEPNDPNDFGEMQQLMQKSARQLRCARFVDWLMNSGVIDQILEKAKEFNVTLFAPEDQAVSQLPFNMLNTMQQQPKRNADLMLMHAIPESFEQIYPATRSNFHSPLGEPYQSFSPIQTMQPERQIRFDRSIMPSPLTGQYQPLISGCPLRNSHQIGPIRIVSTGSVLFPPQQSIYSVMKRSPNLRLIREIVDQAQMTIKLSQPDRSYTMFTPTDDAIRKRLSPRQLNSLVRDPNSCRRFVDSHMVANRAIYRSSIPLTPQEMVDPNFQGRQTDVPSCMDHEPLRIRRSAQSFFVNDGHVQYADITTNNGVVHILNDYI</sequence>
<dbReference type="AlphaFoldDB" id="A0A1Y3BAZ1"/>
<dbReference type="EMBL" id="MUJZ01033106">
    <property type="protein sequence ID" value="OTF77337.1"/>
    <property type="molecule type" value="Genomic_DNA"/>
</dbReference>
<dbReference type="Pfam" id="PF02469">
    <property type="entry name" value="Fasciclin"/>
    <property type="match status" value="2"/>
</dbReference>
<dbReference type="SUPFAM" id="SSF82153">
    <property type="entry name" value="FAS1 domain"/>
    <property type="match status" value="2"/>
</dbReference>
<feature type="non-terminal residue" evidence="3">
    <location>
        <position position="1"/>
    </location>
</feature>
<dbReference type="Proteomes" id="UP000194236">
    <property type="component" value="Unassembled WGS sequence"/>
</dbReference>
<dbReference type="GO" id="GO:0007155">
    <property type="term" value="P:cell adhesion"/>
    <property type="evidence" value="ECO:0007669"/>
    <property type="project" value="TreeGrafter"/>
</dbReference>
<gene>
    <name evidence="3" type="ORF">BLA29_005608</name>
</gene>
<dbReference type="SMART" id="SM00554">
    <property type="entry name" value="FAS1"/>
    <property type="match status" value="1"/>
</dbReference>
<evidence type="ECO:0000313" key="4">
    <source>
        <dbReference type="Proteomes" id="UP000194236"/>
    </source>
</evidence>
<dbReference type="GO" id="GO:0031012">
    <property type="term" value="C:extracellular matrix"/>
    <property type="evidence" value="ECO:0007669"/>
    <property type="project" value="TreeGrafter"/>
</dbReference>
<feature type="compositionally biased region" description="Basic and acidic residues" evidence="1">
    <location>
        <begin position="68"/>
        <end position="82"/>
    </location>
</feature>
<feature type="region of interest" description="Disordered" evidence="1">
    <location>
        <begin position="1"/>
        <end position="101"/>
    </location>
</feature>
<feature type="compositionally biased region" description="Low complexity" evidence="1">
    <location>
        <begin position="48"/>
        <end position="67"/>
    </location>
</feature>
<proteinExistence type="predicted"/>
<reference evidence="3 4" key="1">
    <citation type="submission" date="2017-03" db="EMBL/GenBank/DDBJ databases">
        <title>Genome Survey of Euroglyphus maynei.</title>
        <authorList>
            <person name="Arlian L.G."/>
            <person name="Morgan M.S."/>
            <person name="Rider S.D."/>
        </authorList>
    </citation>
    <scope>NUCLEOTIDE SEQUENCE [LARGE SCALE GENOMIC DNA]</scope>
    <source>
        <strain evidence="3">Arlian Lab</strain>
        <tissue evidence="3">Whole body</tissue>
    </source>
</reference>
<dbReference type="PROSITE" id="PS50213">
    <property type="entry name" value="FAS1"/>
    <property type="match status" value="1"/>
</dbReference>
<name>A0A1Y3BAZ1_EURMA</name>
<evidence type="ECO:0000256" key="1">
    <source>
        <dbReference type="SAM" id="MobiDB-lite"/>
    </source>
</evidence>
<accession>A0A1Y3BAZ1</accession>
<dbReference type="Gene3D" id="2.30.180.10">
    <property type="entry name" value="FAS1 domain"/>
    <property type="match status" value="2"/>
</dbReference>
<dbReference type="InterPro" id="IPR036378">
    <property type="entry name" value="FAS1_dom_sf"/>
</dbReference>
<organism evidence="3 4">
    <name type="scientific">Euroglyphus maynei</name>
    <name type="common">Mayne's house dust mite</name>
    <dbReference type="NCBI Taxonomy" id="6958"/>
    <lineage>
        <taxon>Eukaryota</taxon>
        <taxon>Metazoa</taxon>
        <taxon>Ecdysozoa</taxon>
        <taxon>Arthropoda</taxon>
        <taxon>Chelicerata</taxon>
        <taxon>Arachnida</taxon>
        <taxon>Acari</taxon>
        <taxon>Acariformes</taxon>
        <taxon>Sarcoptiformes</taxon>
        <taxon>Astigmata</taxon>
        <taxon>Psoroptidia</taxon>
        <taxon>Analgoidea</taxon>
        <taxon>Pyroglyphidae</taxon>
        <taxon>Pyroglyphinae</taxon>
        <taxon>Euroglyphus</taxon>
    </lineage>
</organism>
<feature type="domain" description="FAS1" evidence="2">
    <location>
        <begin position="262"/>
        <end position="409"/>
    </location>
</feature>
<evidence type="ECO:0000259" key="2">
    <source>
        <dbReference type="PROSITE" id="PS50213"/>
    </source>
</evidence>
<dbReference type="InterPro" id="IPR050904">
    <property type="entry name" value="Adhesion/Biosynth-related"/>
</dbReference>
<dbReference type="PANTHER" id="PTHR10900">
    <property type="entry name" value="PERIOSTIN-RELATED"/>
    <property type="match status" value="1"/>
</dbReference>
<comment type="caution">
    <text evidence="3">The sequence shown here is derived from an EMBL/GenBank/DDBJ whole genome shotgun (WGS) entry which is preliminary data.</text>
</comment>
<evidence type="ECO:0000313" key="3">
    <source>
        <dbReference type="EMBL" id="OTF77337.1"/>
    </source>
</evidence>
<dbReference type="OrthoDB" id="286301at2759"/>